<protein>
    <submittedName>
        <fullName evidence="1">Uncharacterized protein</fullName>
    </submittedName>
</protein>
<evidence type="ECO:0000313" key="2">
    <source>
        <dbReference type="Proteomes" id="UP000529637"/>
    </source>
</evidence>
<evidence type="ECO:0000313" key="1">
    <source>
        <dbReference type="EMBL" id="NUZ08026.1"/>
    </source>
</evidence>
<reference evidence="1 2" key="1">
    <citation type="submission" date="2020-06" db="EMBL/GenBank/DDBJ databases">
        <title>Schlegella sp. ID0723 isolated from air conditioner.</title>
        <authorList>
            <person name="Kim D.Y."/>
            <person name="Kim D.-U."/>
        </authorList>
    </citation>
    <scope>NUCLEOTIDE SEQUENCE [LARGE SCALE GENOMIC DNA]</scope>
    <source>
        <strain evidence="1 2">ID0723</strain>
    </source>
</reference>
<sequence>MRLNDRRLQGCVGVPTGAKARLLGTVAELLEAIDGADQLLRIARVPSHVAQLSRLLVQLREGVAQLGGNLAGSLHRLHRVVRTLLESLCAFARLFDLHGISFQVVVPHGDTSPAADAASEAGCGAR</sequence>
<organism evidence="1 2">
    <name type="scientific">Piscinibacter koreensis</name>
    <dbReference type="NCBI Taxonomy" id="2742824"/>
    <lineage>
        <taxon>Bacteria</taxon>
        <taxon>Pseudomonadati</taxon>
        <taxon>Pseudomonadota</taxon>
        <taxon>Betaproteobacteria</taxon>
        <taxon>Burkholderiales</taxon>
        <taxon>Sphaerotilaceae</taxon>
        <taxon>Piscinibacter</taxon>
    </lineage>
</organism>
<accession>A0A7Y6NRJ7</accession>
<proteinExistence type="predicted"/>
<comment type="caution">
    <text evidence="1">The sequence shown here is derived from an EMBL/GenBank/DDBJ whole genome shotgun (WGS) entry which is preliminary data.</text>
</comment>
<gene>
    <name evidence="1" type="ORF">HQN59_19860</name>
</gene>
<dbReference type="EMBL" id="JABWMJ010000010">
    <property type="protein sequence ID" value="NUZ08026.1"/>
    <property type="molecule type" value="Genomic_DNA"/>
</dbReference>
<name>A0A7Y6NRJ7_9BURK</name>
<keyword evidence="2" id="KW-1185">Reference proteome</keyword>
<dbReference type="Proteomes" id="UP000529637">
    <property type="component" value="Unassembled WGS sequence"/>
</dbReference>
<dbReference type="AlphaFoldDB" id="A0A7Y6NRJ7"/>